<dbReference type="HOGENOM" id="CLU_495562_0_0_1"/>
<dbReference type="RefSeq" id="XP_005536246.1">
    <property type="nucleotide sequence ID" value="XM_005536189.1"/>
</dbReference>
<evidence type="ECO:0000256" key="2">
    <source>
        <dbReference type="SAM" id="Phobius"/>
    </source>
</evidence>
<keyword evidence="2" id="KW-0472">Membrane</keyword>
<dbReference type="OrthoDB" id="415792at2759"/>
<reference evidence="3 4" key="1">
    <citation type="journal article" date="2004" name="Nature">
        <title>Genome sequence of the ultrasmall unicellular red alga Cyanidioschyzon merolae 10D.</title>
        <authorList>
            <person name="Matsuzaki M."/>
            <person name="Misumi O."/>
            <person name="Shin-i T."/>
            <person name="Maruyama S."/>
            <person name="Takahara M."/>
            <person name="Miyagishima S."/>
            <person name="Mori T."/>
            <person name="Nishida K."/>
            <person name="Yagisawa F."/>
            <person name="Nishida K."/>
            <person name="Yoshida Y."/>
            <person name="Nishimura Y."/>
            <person name="Nakao S."/>
            <person name="Kobayashi T."/>
            <person name="Momoyama Y."/>
            <person name="Higashiyama T."/>
            <person name="Minoda A."/>
            <person name="Sano M."/>
            <person name="Nomoto H."/>
            <person name="Oishi K."/>
            <person name="Hayashi H."/>
            <person name="Ohta F."/>
            <person name="Nishizaka S."/>
            <person name="Haga S."/>
            <person name="Miura S."/>
            <person name="Morishita T."/>
            <person name="Kabeya Y."/>
            <person name="Terasawa K."/>
            <person name="Suzuki Y."/>
            <person name="Ishii Y."/>
            <person name="Asakawa S."/>
            <person name="Takano H."/>
            <person name="Ohta N."/>
            <person name="Kuroiwa H."/>
            <person name="Tanaka K."/>
            <person name="Shimizu N."/>
            <person name="Sugano S."/>
            <person name="Sato N."/>
            <person name="Nozaki H."/>
            <person name="Ogasawara N."/>
            <person name="Kohara Y."/>
            <person name="Kuroiwa T."/>
        </authorList>
    </citation>
    <scope>NUCLEOTIDE SEQUENCE [LARGE SCALE GENOMIC DNA]</scope>
    <source>
        <strain evidence="3 4">10D</strain>
    </source>
</reference>
<organism evidence="3 4">
    <name type="scientific">Cyanidioschyzon merolae (strain NIES-3377 / 10D)</name>
    <name type="common">Unicellular red alga</name>
    <dbReference type="NCBI Taxonomy" id="280699"/>
    <lineage>
        <taxon>Eukaryota</taxon>
        <taxon>Rhodophyta</taxon>
        <taxon>Bangiophyceae</taxon>
        <taxon>Cyanidiales</taxon>
        <taxon>Cyanidiaceae</taxon>
        <taxon>Cyanidioschyzon</taxon>
    </lineage>
</organism>
<dbReference type="Proteomes" id="UP000007014">
    <property type="component" value="Chromosome 9"/>
</dbReference>
<proteinExistence type="predicted"/>
<dbReference type="Gramene" id="CMI056CT">
    <property type="protein sequence ID" value="CMI056CT"/>
    <property type="gene ID" value="CMI056C"/>
</dbReference>
<feature type="compositionally biased region" description="Basic and acidic residues" evidence="1">
    <location>
        <begin position="539"/>
        <end position="550"/>
    </location>
</feature>
<dbReference type="GO" id="GO:0006487">
    <property type="term" value="P:protein N-linked glycosylation"/>
    <property type="evidence" value="ECO:0007669"/>
    <property type="project" value="TreeGrafter"/>
</dbReference>
<dbReference type="GeneID" id="16993882"/>
<dbReference type="KEGG" id="cme:CYME_CMI056C"/>
<keyword evidence="2" id="KW-0812">Transmembrane</keyword>
<keyword evidence="2" id="KW-1133">Transmembrane helix</keyword>
<evidence type="ECO:0000313" key="4">
    <source>
        <dbReference type="Proteomes" id="UP000007014"/>
    </source>
</evidence>
<dbReference type="GO" id="GO:0046921">
    <property type="term" value="F:alpha-(1-&gt;6)-fucosyltransferase activity"/>
    <property type="evidence" value="ECO:0007669"/>
    <property type="project" value="TreeGrafter"/>
</dbReference>
<evidence type="ECO:0000313" key="3">
    <source>
        <dbReference type="EMBL" id="BAM79960.1"/>
    </source>
</evidence>
<accession>M1V531</accession>
<dbReference type="PANTHER" id="PTHR13132">
    <property type="entry name" value="ALPHA- 1,6 -FUCOSYLTRANSFERASE"/>
    <property type="match status" value="1"/>
</dbReference>
<gene>
    <name evidence="3" type="ORF">CYME_CMI056C</name>
</gene>
<dbReference type="PANTHER" id="PTHR13132:SF29">
    <property type="entry name" value="ALPHA-(1,6)-FUCOSYLTRANSFERASE"/>
    <property type="match status" value="1"/>
</dbReference>
<feature type="region of interest" description="Disordered" evidence="1">
    <location>
        <begin position="523"/>
        <end position="550"/>
    </location>
</feature>
<dbReference type="AlphaFoldDB" id="M1V531"/>
<name>M1V531_CYAM1</name>
<reference evidence="3 4" key="2">
    <citation type="journal article" date="2007" name="BMC Biol.">
        <title>A 100%-complete sequence reveals unusually simple genomic features in the hot-spring red alga Cyanidioschyzon merolae.</title>
        <authorList>
            <person name="Nozaki H."/>
            <person name="Takano H."/>
            <person name="Misumi O."/>
            <person name="Terasawa K."/>
            <person name="Matsuzaki M."/>
            <person name="Maruyama S."/>
            <person name="Nishida K."/>
            <person name="Yagisawa F."/>
            <person name="Yoshida Y."/>
            <person name="Fujiwara T."/>
            <person name="Takio S."/>
            <person name="Tamura K."/>
            <person name="Chung S.J."/>
            <person name="Nakamura S."/>
            <person name="Kuroiwa H."/>
            <person name="Tanaka K."/>
            <person name="Sato N."/>
            <person name="Kuroiwa T."/>
        </authorList>
    </citation>
    <scope>NUCLEOTIDE SEQUENCE [LARGE SCALE GENOMIC DNA]</scope>
    <source>
        <strain evidence="3 4">10D</strain>
    </source>
</reference>
<sequence length="550" mass="62106">MPLESSTKGARRCAASIRQGTAQLQLTFSLQRCCFSTAAAGRVRMLASRAFHSISPEEGKSPRSRGLRRASSWNRRGVLWLVAIAFFGTGFLLGLLCAPSVSPFRRFGAESVDSSTDAVDQERAHVQGRRDLSEAGTSGRSAVEVVAAALLATQNPTDCAKARYLIVDEFSDQHGLGFSLITVFKFLYVAHVERRVLLLLPSFTSYPWRWCHWPPASYGCYFEDVTYCATRMQFDQALRDRVIPRNWSAIPDWKGIESIDERVVIFRQKYLSRARIESRAIYQAWSMFEHAFGSGLKKYGRFFYYAVAQRVLLQPKVWLEHAALTQRERWSLEQNNPLVVVHARHGSKHIEQKHIPVSELAASALAFCECLGVRDILLITETERVIVDFKRAVQHAPVRVLYTEYWRPEGDVWNKNLVGQLKLKPVNDSVIDVIAYHSILNLLLARTGVAFVGTIQSAFLKLLVSTAYAHQKAPVSIHSLRAGWRIRDGYPAADAKYWSFDPCRLPHPCEHVALPCSKNGKGFPRRSMSQATDFSTRPADIDHEPSQLHE</sequence>
<dbReference type="EMBL" id="AP006491">
    <property type="protein sequence ID" value="BAM79960.1"/>
    <property type="molecule type" value="Genomic_DNA"/>
</dbReference>
<evidence type="ECO:0000256" key="1">
    <source>
        <dbReference type="SAM" id="MobiDB-lite"/>
    </source>
</evidence>
<feature type="transmembrane region" description="Helical" evidence="2">
    <location>
        <begin position="78"/>
        <end position="96"/>
    </location>
</feature>
<keyword evidence="4" id="KW-1185">Reference proteome</keyword>
<protein>
    <submittedName>
        <fullName evidence="3">Uncharacterized protein</fullName>
    </submittedName>
</protein>